<dbReference type="Proteomes" id="UP001624684">
    <property type="component" value="Unassembled WGS sequence"/>
</dbReference>
<reference evidence="2 3" key="1">
    <citation type="submission" date="2024-11" db="EMBL/GenBank/DDBJ databases">
        <title>First Report of Moraxella oculi in Brazil in an Infectious Bovine Keratoconjunctivitis Outbreak.</title>
        <authorList>
            <person name="Carvalho C.V."/>
            <person name="Domingues R."/>
            <person name="Coutinho C."/>
            <person name="Honorio N.T.B.S."/>
            <person name="Faza D.R.L.R."/>
            <person name="Carvalho W.A."/>
            <person name="Machado A.B.F."/>
            <person name="Martins M.F."/>
            <person name="Gaspar E.B."/>
        </authorList>
    </citation>
    <scope>NUCLEOTIDE SEQUENCE [LARGE SCALE GENOMIC DNA]</scope>
    <source>
        <strain evidence="2 3">2117LE</strain>
    </source>
</reference>
<dbReference type="Gene3D" id="3.40.50.300">
    <property type="entry name" value="P-loop containing nucleotide triphosphate hydrolases"/>
    <property type="match status" value="1"/>
</dbReference>
<evidence type="ECO:0000256" key="1">
    <source>
        <dbReference type="SAM" id="Coils"/>
    </source>
</evidence>
<comment type="caution">
    <text evidence="2">The sequence shown here is derived from an EMBL/GenBank/DDBJ whole genome shotgun (WGS) entry which is preliminary data.</text>
</comment>
<proteinExistence type="predicted"/>
<dbReference type="InterPro" id="IPR027417">
    <property type="entry name" value="P-loop_NTPase"/>
</dbReference>
<gene>
    <name evidence="2" type="ORF">ACJHVH_05810</name>
</gene>
<accession>A0ABW8U5U1</accession>
<dbReference type="RefSeq" id="WP_407069100.1">
    <property type="nucleotide sequence ID" value="NZ_JBJJXE010000007.1"/>
</dbReference>
<dbReference type="EMBL" id="JBJJXE010000007">
    <property type="protein sequence ID" value="MFL1732508.1"/>
    <property type="molecule type" value="Genomic_DNA"/>
</dbReference>
<evidence type="ECO:0000313" key="3">
    <source>
        <dbReference type="Proteomes" id="UP001624684"/>
    </source>
</evidence>
<organism evidence="2 3">
    <name type="scientific">Moraxella oculi</name>
    <dbReference type="NCBI Taxonomy" id="2940516"/>
    <lineage>
        <taxon>Bacteria</taxon>
        <taxon>Pseudomonadati</taxon>
        <taxon>Pseudomonadota</taxon>
        <taxon>Gammaproteobacteria</taxon>
        <taxon>Moraxellales</taxon>
        <taxon>Moraxellaceae</taxon>
        <taxon>Moraxella</taxon>
    </lineage>
</organism>
<name>A0ABW8U5U1_9GAMM</name>
<sequence length="519" mass="57092">MLTVTNTAGQEVTFDTLQDFENKFLFGKSSLDDCIIDDIDFGGGLAFPLIDFTFAMTGYRLFTKDKTSFDIGHGDFMGRADGTPILTDNKTLFKNLFDLGVNCVYSDDVNALVGTAQNNQIPFKIASTSDLRLGFKKHLIEIPQNATKGRIEALLKSGGSVTIVNAKEVQAKPIEWLWKDWLPLGKLTILAGAGGSGKTNLLLNLIAIISNGGNFPDGTACTTQGEILIFSTEDDIADTLKPRLMANGANLANINFITGRTNDKGENLPFCASTDLPMIYEYAQGRNIKLLMIDPIVSAVGGDMNKANDVRNGLQILVDFAQDFHCAVVGITHFAKGSKGGNPAERVIGSQAFNALARMTWVASKPEDDSKPCILTRAKSNISSLDGGFNYQIEPCTVDNIDTTKIKWGEYQAGKARELLNETENTNSDEEEKSSLLDEAKAFLVELLREHKEMKSSEVQELAKEADITKITLRRAREIVCDRPYKKSDGFWYWRLKHGYLLEPSNANLVSYGETIPFT</sequence>
<protein>
    <submittedName>
        <fullName evidence="2">AAA family ATPase</fullName>
    </submittedName>
</protein>
<dbReference type="SUPFAM" id="SSF52540">
    <property type="entry name" value="P-loop containing nucleoside triphosphate hydrolases"/>
    <property type="match status" value="1"/>
</dbReference>
<keyword evidence="1" id="KW-0175">Coiled coil</keyword>
<dbReference type="Pfam" id="PF13481">
    <property type="entry name" value="AAA_25"/>
    <property type="match status" value="1"/>
</dbReference>
<feature type="coiled-coil region" evidence="1">
    <location>
        <begin position="413"/>
        <end position="465"/>
    </location>
</feature>
<evidence type="ECO:0000313" key="2">
    <source>
        <dbReference type="EMBL" id="MFL1732508.1"/>
    </source>
</evidence>
<keyword evidence="3" id="KW-1185">Reference proteome</keyword>